<dbReference type="Pfam" id="PF13966">
    <property type="entry name" value="zf-RVT"/>
    <property type="match status" value="1"/>
</dbReference>
<evidence type="ECO:0008006" key="7">
    <source>
        <dbReference type="Google" id="ProtNLM"/>
    </source>
</evidence>
<protein>
    <recommendedName>
        <fullName evidence="7">Reverse transcriptase domain-containing protein</fullName>
    </recommendedName>
</protein>
<dbReference type="InterPro" id="IPR052343">
    <property type="entry name" value="Retrotransposon-Effector_Assoc"/>
</dbReference>
<feature type="domain" description="Reverse transcriptase zinc-binding" evidence="4">
    <location>
        <begin position="1009"/>
        <end position="1105"/>
    </location>
</feature>
<dbReference type="SUPFAM" id="SSF56672">
    <property type="entry name" value="DNA/RNA polymerases"/>
    <property type="match status" value="1"/>
</dbReference>
<dbReference type="Pfam" id="PF14111">
    <property type="entry name" value="DUF4283"/>
    <property type="match status" value="1"/>
</dbReference>
<dbReference type="Gene3D" id="3.60.10.10">
    <property type="entry name" value="Endonuclease/exonuclease/phosphatase"/>
    <property type="match status" value="1"/>
</dbReference>
<name>A0A2N9EY44_FAGSY</name>
<evidence type="ECO:0000256" key="1">
    <source>
        <dbReference type="SAM" id="MobiDB-lite"/>
    </source>
</evidence>
<feature type="domain" description="Endonuclease/exonuclease/phosphatase" evidence="3">
    <location>
        <begin position="422"/>
        <end position="586"/>
    </location>
</feature>
<dbReference type="InterPro" id="IPR036691">
    <property type="entry name" value="Endo/exonu/phosph_ase_sf"/>
</dbReference>
<dbReference type="AlphaFoldDB" id="A0A2N9EY44"/>
<dbReference type="InterPro" id="IPR026960">
    <property type="entry name" value="RVT-Znf"/>
</dbReference>
<evidence type="ECO:0000313" key="6">
    <source>
        <dbReference type="EMBL" id="SPC79768.1"/>
    </source>
</evidence>
<dbReference type="Pfam" id="PF03372">
    <property type="entry name" value="Exo_endo_phos"/>
    <property type="match status" value="1"/>
</dbReference>
<dbReference type="InterPro" id="IPR025558">
    <property type="entry name" value="DUF4283"/>
</dbReference>
<dbReference type="PANTHER" id="PTHR46890:SF48">
    <property type="entry name" value="RNA-DIRECTED DNA POLYMERASE"/>
    <property type="match status" value="1"/>
</dbReference>
<dbReference type="InterPro" id="IPR005135">
    <property type="entry name" value="Endo/exonuclease/phosphatase"/>
</dbReference>
<reference evidence="6" key="1">
    <citation type="submission" date="2018-02" db="EMBL/GenBank/DDBJ databases">
        <authorList>
            <person name="Cohen D.B."/>
            <person name="Kent A.D."/>
        </authorList>
    </citation>
    <scope>NUCLEOTIDE SEQUENCE</scope>
</reference>
<sequence length="1188" mass="135866">MDDLSGLWGRFSLTETEEEPFDFGLEEDNQFYLAARFMTGRLLNIESVVRTFRPLWRTVRGFTVRDMGHNVLVFAFEDVTDLERVLQGEPWSFDKYLVSFQRVDIDTDVKEMECGFASFWVQIHNLPVGRMKHELALALGAAVGKVEHVAENEAEKGCDGWIAKMWLRNKGMMNKEEQQYGAWLRADAEKPVRRVEVKVAGRSNVPRWGQQMYGGSKVSSEFSENTVHGSAGVNETVLEREDIRGPLPSLRESGKDLEKELSEIDEDLNYAAQNQEPNNEAKDLTPEILSSLNHEIQIKKKSHFSVGGEVDKEIEELRTRVILQDIFGKNDMDGNRSYSQEKKSGKENSPCNGNQDTMVEVPVRGESRIGWKRFSCDKDSVTTEGVTMSLLGIKRAGSRLEGQFAGPKAQKKGRGAVAMEVPSVGRSGGLALLWTDDVPLTILNYSINHIDAQVCLQGALPWRFTGFYGNPITHRRRESWALLDKLDSMMTIPWLLMGDFNEILSSDERSGESASSQRPMYEFGEVLSRCGLVDLGYRGYPFTWDNGRDAEAFIQKRLDRAVASVSWMTMFPLCTLDHIQSSYSDHVPILLHTELGSNQICKRRRPRKFEEKWSIHPECEKIIQRVWDQVNPVGSPMYVVCEKIKKCREELFGWYKGISSEFQEKIRGKTIYLSNLVAVKNFTGGNGQEWFGWKLVTKIQTENQVEDIAVNYFRNIFTTAHPTRIGETLVAVEKVISEETNQRLLQQFTPEEVRVALFQMHPSKAPGADGMPSFFYQKYWHIVGTSVTSAVLSVINLDSQSAFVPGRMITDNVSVAFEVLHKMKAKRRGRKGEMAVKLDMSKAYDRVKWPFVEAIMRKLGFAEKWISMIMECISTVQYSVLLEGVPKGYIIPTRGLRQGDPLSPIPFSPLCRGFLGFIEKIYTKGQLKGLKTSRFGPWVSHLFFADDSLLFGKASLVESREFMKILQLYEESSGHFLSGRELLLKGVRWIYKPGSLPQLSWSETKTGMFTVKSAYHLLEKSSKEESRGESSLAMLFRWLWRKNWKLSIPGKIKHFIWRAFHESLPTSHNLFRRKIIPSPFCKVCDQKVETTSHALWSCPLARNTWALVPGRMQKLPNRGDDFARLMVWIFQNFPKEAVEEWATTAWSIWSVRNCYLFEAHRKSPQFIRTEALNLLRDYHQAHAPNRPA</sequence>
<feature type="domain" description="Reverse transcriptase" evidence="2">
    <location>
        <begin position="795"/>
        <end position="956"/>
    </location>
</feature>
<feature type="domain" description="DUF4283" evidence="5">
    <location>
        <begin position="26"/>
        <end position="102"/>
    </location>
</feature>
<dbReference type="InterPro" id="IPR000477">
    <property type="entry name" value="RT_dom"/>
</dbReference>
<feature type="compositionally biased region" description="Polar residues" evidence="1">
    <location>
        <begin position="347"/>
        <end position="357"/>
    </location>
</feature>
<dbReference type="SUPFAM" id="SSF56219">
    <property type="entry name" value="DNase I-like"/>
    <property type="match status" value="1"/>
</dbReference>
<dbReference type="PANTHER" id="PTHR46890">
    <property type="entry name" value="NON-LTR RETROLELEMENT REVERSE TRANSCRIPTASE-LIKE PROTEIN-RELATED"/>
    <property type="match status" value="1"/>
</dbReference>
<feature type="region of interest" description="Disordered" evidence="1">
    <location>
        <begin position="332"/>
        <end position="357"/>
    </location>
</feature>
<feature type="compositionally biased region" description="Basic and acidic residues" evidence="1">
    <location>
        <begin position="332"/>
        <end position="346"/>
    </location>
</feature>
<gene>
    <name evidence="6" type="ORF">FSB_LOCUS7650</name>
</gene>
<dbReference type="InterPro" id="IPR043502">
    <property type="entry name" value="DNA/RNA_pol_sf"/>
</dbReference>
<proteinExistence type="predicted"/>
<evidence type="ECO:0000259" key="4">
    <source>
        <dbReference type="Pfam" id="PF13966"/>
    </source>
</evidence>
<evidence type="ECO:0000259" key="2">
    <source>
        <dbReference type="Pfam" id="PF00078"/>
    </source>
</evidence>
<dbReference type="EMBL" id="OIVN01000412">
    <property type="protein sequence ID" value="SPC79768.1"/>
    <property type="molecule type" value="Genomic_DNA"/>
</dbReference>
<evidence type="ECO:0000259" key="3">
    <source>
        <dbReference type="Pfam" id="PF03372"/>
    </source>
</evidence>
<dbReference type="Pfam" id="PF00078">
    <property type="entry name" value="RVT_1"/>
    <property type="match status" value="1"/>
</dbReference>
<organism evidence="6">
    <name type="scientific">Fagus sylvatica</name>
    <name type="common">Beechnut</name>
    <dbReference type="NCBI Taxonomy" id="28930"/>
    <lineage>
        <taxon>Eukaryota</taxon>
        <taxon>Viridiplantae</taxon>
        <taxon>Streptophyta</taxon>
        <taxon>Embryophyta</taxon>
        <taxon>Tracheophyta</taxon>
        <taxon>Spermatophyta</taxon>
        <taxon>Magnoliopsida</taxon>
        <taxon>eudicotyledons</taxon>
        <taxon>Gunneridae</taxon>
        <taxon>Pentapetalae</taxon>
        <taxon>rosids</taxon>
        <taxon>fabids</taxon>
        <taxon>Fagales</taxon>
        <taxon>Fagaceae</taxon>
        <taxon>Fagus</taxon>
    </lineage>
</organism>
<evidence type="ECO:0000259" key="5">
    <source>
        <dbReference type="Pfam" id="PF14111"/>
    </source>
</evidence>
<accession>A0A2N9EY44</accession>
<dbReference type="GO" id="GO:0003824">
    <property type="term" value="F:catalytic activity"/>
    <property type="evidence" value="ECO:0007669"/>
    <property type="project" value="InterPro"/>
</dbReference>